<dbReference type="InterPro" id="IPR042081">
    <property type="entry name" value="RNA_2'-PTrans_C"/>
</dbReference>
<dbReference type="PANTHER" id="PTHR12684">
    <property type="entry name" value="PUTATIVE PHOSPHOTRANSFERASE"/>
    <property type="match status" value="1"/>
</dbReference>
<keyword evidence="3" id="KW-0520">NAD</keyword>
<evidence type="ECO:0000313" key="5">
    <source>
        <dbReference type="Proteomes" id="UP001138500"/>
    </source>
</evidence>
<name>A0A9W7W6I2_9PEZI</name>
<keyword evidence="5" id="KW-1185">Reference proteome</keyword>
<gene>
    <name evidence="4" type="ORF">Tdes44962_MAKER06894</name>
</gene>
<dbReference type="Pfam" id="PF01885">
    <property type="entry name" value="PTS_2-RNA"/>
    <property type="match status" value="1"/>
</dbReference>
<sequence length="113" mass="11730">MTRTHVHFAAGLPAGVTSLVDDDAASSSAPVISGMRQSSTVLIFLDVDKALQAGVKLWMSANGVVLSEGNAEGVVPLEVFRRVEDRTGEGVLVEGGRVVKEAPASWAKGRGKG</sequence>
<dbReference type="InterPro" id="IPR002745">
    <property type="entry name" value="Ptrans_KptA/Tpt1"/>
</dbReference>
<comment type="similarity">
    <text evidence="1">Belongs to the KptA/TPT1 family.</text>
</comment>
<organism evidence="4 5">
    <name type="scientific">Teratosphaeria destructans</name>
    <dbReference type="NCBI Taxonomy" id="418781"/>
    <lineage>
        <taxon>Eukaryota</taxon>
        <taxon>Fungi</taxon>
        <taxon>Dikarya</taxon>
        <taxon>Ascomycota</taxon>
        <taxon>Pezizomycotina</taxon>
        <taxon>Dothideomycetes</taxon>
        <taxon>Dothideomycetidae</taxon>
        <taxon>Mycosphaerellales</taxon>
        <taxon>Teratosphaeriaceae</taxon>
        <taxon>Teratosphaeria</taxon>
    </lineage>
</organism>
<dbReference type="SUPFAM" id="SSF56399">
    <property type="entry name" value="ADP-ribosylation"/>
    <property type="match status" value="1"/>
</dbReference>
<dbReference type="GO" id="GO:0000215">
    <property type="term" value="F:tRNA 2'-phosphotransferase activity"/>
    <property type="evidence" value="ECO:0007669"/>
    <property type="project" value="TreeGrafter"/>
</dbReference>
<dbReference type="Proteomes" id="UP001138500">
    <property type="component" value="Unassembled WGS sequence"/>
</dbReference>
<dbReference type="OrthoDB" id="419694at2759"/>
<comment type="caution">
    <text evidence="4">The sequence shown here is derived from an EMBL/GenBank/DDBJ whole genome shotgun (WGS) entry which is preliminary data.</text>
</comment>
<proteinExistence type="inferred from homology"/>
<accession>A0A9W7W6I2</accession>
<evidence type="ECO:0000256" key="2">
    <source>
        <dbReference type="ARBA" id="ARBA00022679"/>
    </source>
</evidence>
<evidence type="ECO:0000313" key="4">
    <source>
        <dbReference type="EMBL" id="KAH9845104.1"/>
    </source>
</evidence>
<reference evidence="4 5" key="1">
    <citation type="journal article" date="2018" name="IMA Fungus">
        <title>IMA Genome-F 10: Nine draft genome sequences of Claviceps purpurea s.lat., including C. arundinis, C. humidiphila, and C. cf. spartinae, pseudomolecules for the pitch canker pathogen Fusarium circinatum, draft genome of Davidsoniella eucalypti, Grosmannia galeiformis, Quambalaria eucalypti, and Teratosphaeria destructans.</title>
        <authorList>
            <person name="Wingfield B.D."/>
            <person name="Liu M."/>
            <person name="Nguyen H.D."/>
            <person name="Lane F.A."/>
            <person name="Morgan S.W."/>
            <person name="De Vos L."/>
            <person name="Wilken P.M."/>
            <person name="Duong T.A."/>
            <person name="Aylward J."/>
            <person name="Coetzee M.P."/>
            <person name="Dadej K."/>
            <person name="De Beer Z.W."/>
            <person name="Findlay W."/>
            <person name="Havenga M."/>
            <person name="Kolarik M."/>
            <person name="Menzies J.G."/>
            <person name="Naidoo K."/>
            <person name="Pochopski O."/>
            <person name="Shoukouhi P."/>
            <person name="Santana Q.C."/>
            <person name="Seifert K.A."/>
            <person name="Soal N."/>
            <person name="Steenkamp E.T."/>
            <person name="Tatham C.T."/>
            <person name="van der Nest M.A."/>
            <person name="Wingfield M.J."/>
        </authorList>
    </citation>
    <scope>NUCLEOTIDE SEQUENCE [LARGE SCALE GENOMIC DNA]</scope>
    <source>
        <strain evidence="4">CMW44962</strain>
    </source>
</reference>
<protein>
    <submittedName>
        <fullName evidence="4">tRNA 2'-phosphotransferase 1</fullName>
    </submittedName>
</protein>
<dbReference type="Gene3D" id="3.20.170.30">
    <property type="match status" value="1"/>
</dbReference>
<dbReference type="GO" id="GO:0006388">
    <property type="term" value="P:tRNA splicing, via endonucleolytic cleavage and ligation"/>
    <property type="evidence" value="ECO:0007669"/>
    <property type="project" value="TreeGrafter"/>
</dbReference>
<reference evidence="4 5" key="2">
    <citation type="journal article" date="2021" name="Curr. Genet.">
        <title>Genetic response to nitrogen starvation in the aggressive Eucalyptus foliar pathogen Teratosphaeria destructans.</title>
        <authorList>
            <person name="Havenga M."/>
            <person name="Wingfield B.D."/>
            <person name="Wingfield M.J."/>
            <person name="Dreyer L.L."/>
            <person name="Roets F."/>
            <person name="Aylward J."/>
        </authorList>
    </citation>
    <scope>NUCLEOTIDE SEQUENCE [LARGE SCALE GENOMIC DNA]</scope>
    <source>
        <strain evidence="4">CMW44962</strain>
    </source>
</reference>
<dbReference type="EMBL" id="RIBY02000147">
    <property type="protein sequence ID" value="KAH9845104.1"/>
    <property type="molecule type" value="Genomic_DNA"/>
</dbReference>
<evidence type="ECO:0000256" key="3">
    <source>
        <dbReference type="ARBA" id="ARBA00023027"/>
    </source>
</evidence>
<keyword evidence="2" id="KW-0808">Transferase</keyword>
<dbReference type="PANTHER" id="PTHR12684:SF2">
    <property type="entry name" value="TRNA 2'-PHOSPHOTRANSFERASE 1"/>
    <property type="match status" value="1"/>
</dbReference>
<evidence type="ECO:0000256" key="1">
    <source>
        <dbReference type="ARBA" id="ARBA00009836"/>
    </source>
</evidence>
<dbReference type="AlphaFoldDB" id="A0A9W7W6I2"/>